<proteinExistence type="predicted"/>
<reference evidence="1 2" key="1">
    <citation type="journal article" date="2017" name="Nature">
        <title>Atmospheric trace gases support primary production in Antarctic desert surface soil.</title>
        <authorList>
            <person name="Ji M."/>
            <person name="Greening C."/>
            <person name="Vanwonterghem I."/>
            <person name="Carere C.R."/>
            <person name="Bay S.K."/>
            <person name="Steen J.A."/>
            <person name="Montgomery K."/>
            <person name="Lines T."/>
            <person name="Beardall J."/>
            <person name="van Dorst J."/>
            <person name="Snape I."/>
            <person name="Stott M.B."/>
            <person name="Hugenholtz P."/>
            <person name="Ferrari B.C."/>
        </authorList>
    </citation>
    <scope>NUCLEOTIDE SEQUENCE [LARGE SCALE GENOMIC DNA]</scope>
    <source>
        <strain evidence="1">RRmetagenome_bin12</strain>
    </source>
</reference>
<accession>A0A2W5ZLY8</accession>
<dbReference type="EMBL" id="QHBU01000010">
    <property type="protein sequence ID" value="PZR84125.1"/>
    <property type="molecule type" value="Genomic_DNA"/>
</dbReference>
<comment type="caution">
    <text evidence="1">The sequence shown here is derived from an EMBL/GenBank/DDBJ whole genome shotgun (WGS) entry which is preliminary data.</text>
</comment>
<dbReference type="AlphaFoldDB" id="A0A2W5ZLY8"/>
<gene>
    <name evidence="1" type="ORF">DLM65_00565</name>
</gene>
<protein>
    <submittedName>
        <fullName evidence="1">Uncharacterized protein</fullName>
    </submittedName>
</protein>
<evidence type="ECO:0000313" key="2">
    <source>
        <dbReference type="Proteomes" id="UP000248724"/>
    </source>
</evidence>
<organism evidence="1 2">
    <name type="scientific">Candidatus Aeolococcus gillhamiae</name>
    <dbReference type="NCBI Taxonomy" id="3127015"/>
    <lineage>
        <taxon>Bacteria</taxon>
        <taxon>Bacillati</taxon>
        <taxon>Candidatus Dormiibacterota</taxon>
        <taxon>Candidatus Dormibacteria</taxon>
        <taxon>Candidatus Aeolococcales</taxon>
        <taxon>Candidatus Aeolococcaceae</taxon>
        <taxon>Candidatus Aeolococcus</taxon>
    </lineage>
</organism>
<evidence type="ECO:0000313" key="1">
    <source>
        <dbReference type="EMBL" id="PZR84125.1"/>
    </source>
</evidence>
<dbReference type="Proteomes" id="UP000248724">
    <property type="component" value="Unassembled WGS sequence"/>
</dbReference>
<name>A0A2W5ZLY8_9BACT</name>
<sequence length="165" mass="17604">MLAPLKTNIGPKPPALSYRLEEAPNGVVRVVWEAGECGLTTAQLLAAPTDDEQRSQVNEACRVMTELLSDGPVPAGPGDALKRRIAEEAGVSLRTVDTAKAKLGVISRKEGLGAGWVWMLPAGRWQAYPQDRQAAGVTTFAPPLRSSHEAAPAQRALQPAFEEVL</sequence>